<evidence type="ECO:0000313" key="1">
    <source>
        <dbReference type="EMBL" id="GAA2570527.1"/>
    </source>
</evidence>
<keyword evidence="2" id="KW-1185">Reference proteome</keyword>
<accession>A0ABN3P919</accession>
<evidence type="ECO:0008006" key="3">
    <source>
        <dbReference type="Google" id="ProtNLM"/>
    </source>
</evidence>
<evidence type="ECO:0000313" key="2">
    <source>
        <dbReference type="Proteomes" id="UP001500274"/>
    </source>
</evidence>
<dbReference type="EMBL" id="BAAARI010000003">
    <property type="protein sequence ID" value="GAA2570527.1"/>
    <property type="molecule type" value="Genomic_DNA"/>
</dbReference>
<proteinExistence type="predicted"/>
<organism evidence="1 2">
    <name type="scientific">Microbacterium binotii</name>
    <dbReference type="NCBI Taxonomy" id="462710"/>
    <lineage>
        <taxon>Bacteria</taxon>
        <taxon>Bacillati</taxon>
        <taxon>Actinomycetota</taxon>
        <taxon>Actinomycetes</taxon>
        <taxon>Micrococcales</taxon>
        <taxon>Microbacteriaceae</taxon>
        <taxon>Microbacterium</taxon>
    </lineage>
</organism>
<reference evidence="1 2" key="1">
    <citation type="journal article" date="2019" name="Int. J. Syst. Evol. Microbiol.">
        <title>The Global Catalogue of Microorganisms (GCM) 10K type strain sequencing project: providing services to taxonomists for standard genome sequencing and annotation.</title>
        <authorList>
            <consortium name="The Broad Institute Genomics Platform"/>
            <consortium name="The Broad Institute Genome Sequencing Center for Infectious Disease"/>
            <person name="Wu L."/>
            <person name="Ma J."/>
        </authorList>
    </citation>
    <scope>NUCLEOTIDE SEQUENCE [LARGE SCALE GENOMIC DNA]</scope>
    <source>
        <strain evidence="1 2">JCM 16365</strain>
    </source>
</reference>
<comment type="caution">
    <text evidence="1">The sequence shown here is derived from an EMBL/GenBank/DDBJ whole genome shotgun (WGS) entry which is preliminary data.</text>
</comment>
<gene>
    <name evidence="1" type="ORF">GCM10009862_06650</name>
</gene>
<protein>
    <recommendedName>
        <fullName evidence="3">HK97 gp10 family phage protein</fullName>
    </recommendedName>
</protein>
<sequence>MKVNVADTEKVQAALDEVQVTRTGKPSTAGVYDASEVRREAEAAEYALEKAGIPVSLRKGATVVAHQRTGTKNWSYGTSVIFLERGKSGWFVTGVVRDRVGDERRVRIYPPTGFDLRMHAQRVLRNAGMVA</sequence>
<dbReference type="Proteomes" id="UP001500274">
    <property type="component" value="Unassembled WGS sequence"/>
</dbReference>
<dbReference type="RefSeq" id="WP_344226872.1">
    <property type="nucleotide sequence ID" value="NZ_BAAARI010000003.1"/>
</dbReference>
<name>A0ABN3P919_9MICO</name>